<dbReference type="Pfam" id="PF21544">
    <property type="entry name" value="PorZ_N_b_propeller"/>
    <property type="match status" value="1"/>
</dbReference>
<proteinExistence type="predicted"/>
<dbReference type="InterPro" id="IPR015943">
    <property type="entry name" value="WD40/YVTN_repeat-like_dom_sf"/>
</dbReference>
<dbReference type="AlphaFoldDB" id="A0A1G7X0E1"/>
<sequence>MKRLALIVFLIAQLSIINCQLSIAQIGTWRAFMSYYEPQQIVKAGSNTLFVRASNSLYSYHLNDHSITTYDKVNTLSDTYISYIAWSQQAKRLIIVYQNGNIDLMDLQENVTNISSLYTKTLTESKTVNNVYIHQQYAYLCMPFGVIKVNMERAEISETYMLNQNIQAVVIDNTSIYAHNDQGTVYSALLSTNLIDKSNWNATDTYPAFTTDTADWDAYIDIVKTLKPDGPYYNQFYESKIVNGKLYTTGGAFRSGQIALNNPGIIQEYDFDTWTIYPTNINEITGFNYMDINCVDIDPTDNSRVMAAGRCGLYEFKNGVLENFYYKENSPLRPVTSSSTGKYLTDDYTLVHGIKFDNDGNLWVLNSQANNVNLLEFTKSGQWISHYKNELCYKDNTSMSTMRCLLFDSQGLLWFINTHFNSPCIICYDKTTDKVFIYSSFTNQDGTNYENCYPYDIQEDYQGNIWIATNQGPFYIKKEEKGQSNATLYQEKVPRNDGTNYADYLLSGIHTNGIAIDGGGRKWFATIGNGVFLVSADNMTQLQHFTAENSPLLSNNVQYISINHSSGEVFFLTDKGLCSYIADATVASDDMQKDNVYAYPNPVEPGYTGLITVVGLSFDADVKILTSSGRLVAQGRSNGGTFTWDGCDQQGKRVASGVYMVAAATSDGNKGIVCKLAIIN</sequence>
<dbReference type="Gene3D" id="2.60.40.4070">
    <property type="match status" value="1"/>
</dbReference>
<feature type="domain" description="PorZ N-terminal beta-propeller" evidence="1">
    <location>
        <begin position="49"/>
        <end position="201"/>
    </location>
</feature>
<name>A0A1G7X0E1_9BACT</name>
<dbReference type="Pfam" id="PF07494">
    <property type="entry name" value="Reg_prop"/>
    <property type="match status" value="1"/>
</dbReference>
<reference evidence="3" key="1">
    <citation type="submission" date="2016-10" db="EMBL/GenBank/DDBJ databases">
        <authorList>
            <person name="Varghese N."/>
            <person name="Submissions S."/>
        </authorList>
    </citation>
    <scope>NUCLEOTIDE SEQUENCE [LARGE SCALE GENOMIC DNA]</scope>
    <source>
        <strain evidence="3">BP1-148</strain>
    </source>
</reference>
<evidence type="ECO:0000313" key="3">
    <source>
        <dbReference type="Proteomes" id="UP000198779"/>
    </source>
</evidence>
<dbReference type="RefSeq" id="WP_143010129.1">
    <property type="nucleotide sequence ID" value="NZ_FNCQ01000009.1"/>
</dbReference>
<keyword evidence="3" id="KW-1185">Reference proteome</keyword>
<dbReference type="Gene3D" id="2.130.10.10">
    <property type="entry name" value="YVTN repeat-like/Quinoprotein amine dehydrogenase"/>
    <property type="match status" value="2"/>
</dbReference>
<dbReference type="SUPFAM" id="SSF101898">
    <property type="entry name" value="NHL repeat"/>
    <property type="match status" value="2"/>
</dbReference>
<evidence type="ECO:0000259" key="1">
    <source>
        <dbReference type="Pfam" id="PF21544"/>
    </source>
</evidence>
<organism evidence="2 3">
    <name type="scientific">Prevotella communis</name>
    <dbReference type="NCBI Taxonomy" id="2913614"/>
    <lineage>
        <taxon>Bacteria</taxon>
        <taxon>Pseudomonadati</taxon>
        <taxon>Bacteroidota</taxon>
        <taxon>Bacteroidia</taxon>
        <taxon>Bacteroidales</taxon>
        <taxon>Prevotellaceae</taxon>
        <taxon>Prevotella</taxon>
    </lineage>
</organism>
<dbReference type="EMBL" id="FNCQ01000009">
    <property type="protein sequence ID" value="SDG77649.1"/>
    <property type="molecule type" value="Genomic_DNA"/>
</dbReference>
<dbReference type="Proteomes" id="UP000198779">
    <property type="component" value="Unassembled WGS sequence"/>
</dbReference>
<accession>A0A1G7X0E1</accession>
<dbReference type="InterPro" id="IPR048954">
    <property type="entry name" value="PorZ_N"/>
</dbReference>
<gene>
    <name evidence="2" type="ORF">SAMN04487901_10971</name>
</gene>
<dbReference type="STRING" id="645274.SAMN04487901_10971"/>
<protein>
    <submittedName>
        <fullName evidence="2">Two component regulator propeller</fullName>
    </submittedName>
</protein>
<evidence type="ECO:0000313" key="2">
    <source>
        <dbReference type="EMBL" id="SDG77649.1"/>
    </source>
</evidence>
<dbReference type="InterPro" id="IPR011110">
    <property type="entry name" value="Reg_prop"/>
</dbReference>